<dbReference type="Proteomes" id="UP000727407">
    <property type="component" value="Unassembled WGS sequence"/>
</dbReference>
<sequence>MNHFHIPKHTSIFHTQFQSPLTGKQFCLFLSDLTPPVADKEGQESPKPCVIQDSRRSRRHGAHFLPGDI</sequence>
<organism evidence="1 2">
    <name type="scientific">Clarias magur</name>
    <name type="common">Asian catfish</name>
    <name type="synonym">Macropteronotus magur</name>
    <dbReference type="NCBI Taxonomy" id="1594786"/>
    <lineage>
        <taxon>Eukaryota</taxon>
        <taxon>Metazoa</taxon>
        <taxon>Chordata</taxon>
        <taxon>Craniata</taxon>
        <taxon>Vertebrata</taxon>
        <taxon>Euteleostomi</taxon>
        <taxon>Actinopterygii</taxon>
        <taxon>Neopterygii</taxon>
        <taxon>Teleostei</taxon>
        <taxon>Ostariophysi</taxon>
        <taxon>Siluriformes</taxon>
        <taxon>Clariidae</taxon>
        <taxon>Clarias</taxon>
    </lineage>
</organism>
<proteinExistence type="predicted"/>
<accession>A0A8J4X0A0</accession>
<protein>
    <submittedName>
        <fullName evidence="1">Uncharacterized protein</fullName>
    </submittedName>
</protein>
<dbReference type="EMBL" id="QNUK01000145">
    <property type="protein sequence ID" value="KAF5900089.1"/>
    <property type="molecule type" value="Genomic_DNA"/>
</dbReference>
<keyword evidence="2" id="KW-1185">Reference proteome</keyword>
<dbReference type="AlphaFoldDB" id="A0A8J4X0A0"/>
<evidence type="ECO:0000313" key="1">
    <source>
        <dbReference type="EMBL" id="KAF5900089.1"/>
    </source>
</evidence>
<evidence type="ECO:0000313" key="2">
    <source>
        <dbReference type="Proteomes" id="UP000727407"/>
    </source>
</evidence>
<reference evidence="1" key="1">
    <citation type="submission" date="2020-07" db="EMBL/GenBank/DDBJ databases">
        <title>Clarias magur genome sequencing, assembly and annotation.</title>
        <authorList>
            <person name="Kushwaha B."/>
            <person name="Kumar R."/>
            <person name="Das P."/>
            <person name="Joshi C.G."/>
            <person name="Kumar D."/>
            <person name="Nagpure N.S."/>
            <person name="Pandey M."/>
            <person name="Agarwal S."/>
            <person name="Srivastava S."/>
            <person name="Singh M."/>
            <person name="Sahoo L."/>
            <person name="Jayasankar P."/>
            <person name="Meher P.K."/>
            <person name="Koringa P.G."/>
            <person name="Iquebal M.A."/>
            <person name="Das S.P."/>
            <person name="Bit A."/>
            <person name="Patnaik S."/>
            <person name="Patel N."/>
            <person name="Shah T.M."/>
            <person name="Hinsu A."/>
            <person name="Jena J.K."/>
        </authorList>
    </citation>
    <scope>NUCLEOTIDE SEQUENCE</scope>
    <source>
        <strain evidence="1">CIFAMagur01</strain>
        <tissue evidence="1">Testis</tissue>
    </source>
</reference>
<name>A0A8J4X0A0_CLAMG</name>
<comment type="caution">
    <text evidence="1">The sequence shown here is derived from an EMBL/GenBank/DDBJ whole genome shotgun (WGS) entry which is preliminary data.</text>
</comment>
<gene>
    <name evidence="1" type="ORF">DAT39_010189</name>
</gene>